<evidence type="ECO:0000256" key="1">
    <source>
        <dbReference type="ARBA" id="ARBA00004478"/>
    </source>
</evidence>
<feature type="transmembrane region" description="Helical" evidence="7">
    <location>
        <begin position="118"/>
        <end position="151"/>
    </location>
</feature>
<keyword evidence="4" id="KW-1001">Plastid inner membrane</keyword>
<dbReference type="PANTHER" id="PTHR42826">
    <property type="entry name" value="DICARBOXYLATE TRANSPORTER 2.1, CHLOROPLASTIC"/>
    <property type="match status" value="1"/>
</dbReference>
<evidence type="ECO:0000256" key="2">
    <source>
        <dbReference type="ARBA" id="ARBA00007349"/>
    </source>
</evidence>
<dbReference type="Gramene" id="C.cajan_39982.t">
    <property type="protein sequence ID" value="C.cajan_39982.t"/>
    <property type="gene ID" value="C.cajan_39982"/>
</dbReference>
<comment type="subcellular location">
    <subcellularLocation>
        <location evidence="1">Plastid</location>
        <location evidence="1">Chloroplast inner membrane</location>
        <topology evidence="1">Multi-pass membrane protein</topology>
    </subcellularLocation>
</comment>
<evidence type="ECO:0000256" key="3">
    <source>
        <dbReference type="ARBA" id="ARBA00022692"/>
    </source>
</evidence>
<evidence type="ECO:0000313" key="8">
    <source>
        <dbReference type="EMBL" id="KYP35543.1"/>
    </source>
</evidence>
<dbReference type="GO" id="GO:0015140">
    <property type="term" value="F:malate transmembrane transporter activity"/>
    <property type="evidence" value="ECO:0007669"/>
    <property type="project" value="EnsemblPlants"/>
</dbReference>
<dbReference type="GO" id="GO:0015139">
    <property type="term" value="F:alpha-ketoglutarate transmembrane transporter activity"/>
    <property type="evidence" value="ECO:0007669"/>
    <property type="project" value="EnsemblPlants"/>
</dbReference>
<keyword evidence="6 7" id="KW-0472">Membrane</keyword>
<feature type="transmembrane region" description="Helical" evidence="7">
    <location>
        <begin position="157"/>
        <end position="179"/>
    </location>
</feature>
<reference evidence="8" key="1">
    <citation type="journal article" date="2012" name="Nat. Biotechnol.">
        <title>Draft genome sequence of pigeonpea (Cajanus cajan), an orphan legume crop of resource-poor farmers.</title>
        <authorList>
            <person name="Varshney R.K."/>
            <person name="Chen W."/>
            <person name="Li Y."/>
            <person name="Bharti A.K."/>
            <person name="Saxena R.K."/>
            <person name="Schlueter J.A."/>
            <person name="Donoghue M.T."/>
            <person name="Azam S."/>
            <person name="Fan G."/>
            <person name="Whaley A.M."/>
            <person name="Farmer A.D."/>
            <person name="Sheridan J."/>
            <person name="Iwata A."/>
            <person name="Tuteja R."/>
            <person name="Penmetsa R.V."/>
            <person name="Wu W."/>
            <person name="Upadhyaya H.D."/>
            <person name="Yang S.P."/>
            <person name="Shah T."/>
            <person name="Saxena K.B."/>
            <person name="Michael T."/>
            <person name="McCombie W.R."/>
            <person name="Yang B."/>
            <person name="Zhang G."/>
            <person name="Yang H."/>
            <person name="Wang J."/>
            <person name="Spillane C."/>
            <person name="Cook D.R."/>
            <person name="May G.D."/>
            <person name="Xu X."/>
            <person name="Jackson S.A."/>
        </authorList>
    </citation>
    <scope>NUCLEOTIDE SEQUENCE [LARGE SCALE GENOMIC DNA]</scope>
</reference>
<keyword evidence="4" id="KW-0934">Plastid</keyword>
<dbReference type="GO" id="GO:0009706">
    <property type="term" value="C:chloroplast inner membrane"/>
    <property type="evidence" value="ECO:0007669"/>
    <property type="project" value="UniProtKB-SubCell"/>
</dbReference>
<dbReference type="InterPro" id="IPR030676">
    <property type="entry name" value="CitT-rel"/>
</dbReference>
<accession>A0A151QZ58</accession>
<dbReference type="Proteomes" id="UP000075243">
    <property type="component" value="Unassembled WGS sequence"/>
</dbReference>
<sequence length="482" mass="51180">MASLALTTTALPSLRLRLRRNSTTVKPRRFASIPLKQNLHASISTFPNFSLKKPNLVSNRKLPSLTVRASAASITPAPAPAPPQPWQGASIKPLLASVATGVLLWYSPVPAGVNRNAWQLLAIFLGTIVGIITQPLPLGAVAILGLGVSVLTKTLPFAAAFSGFGDPIPWLIALAFFFAKGFIKTGLGNRVAYQFVKLFGSSSLGLGYSLVFSEALLAPAIPSVSARAGGIFLPLVKALCVACGSNAGDGTENRLGAWLMLTCFQTSVITSAMFLTAMAANPLCATLTLNSINQTIGWLDWAKAAIVPGLASLVLVPLILYVIYPPTLKNSPDAPKLAKEKLETMGPMTAHEKIMTATLFLTFVGGLGLSWQLSFGILVLLYFYSHYFFASGAAHIGAMFTAFLSVATALGTPPFFGAIVLSFLSNLMGGLTHYGIGSAPVFFGANYVPLAKWWGYGFVISIVNIIIWLGLGGVWWKFIGLW</sequence>
<dbReference type="InterPro" id="IPR001898">
    <property type="entry name" value="SLC13A/DASS"/>
</dbReference>
<protein>
    <submittedName>
        <fullName evidence="8">Uncharacterized protein</fullName>
    </submittedName>
</protein>
<evidence type="ECO:0000256" key="7">
    <source>
        <dbReference type="SAM" id="Phobius"/>
    </source>
</evidence>
<keyword evidence="9" id="KW-1185">Reference proteome</keyword>
<dbReference type="GO" id="GO:0019676">
    <property type="term" value="P:ammonia assimilation cycle"/>
    <property type="evidence" value="ECO:0007669"/>
    <property type="project" value="EnsemblPlants"/>
</dbReference>
<gene>
    <name evidence="8" type="ORF">KK1_043422</name>
</gene>
<evidence type="ECO:0000256" key="6">
    <source>
        <dbReference type="ARBA" id="ARBA00023136"/>
    </source>
</evidence>
<dbReference type="AlphaFoldDB" id="A0A151QZ58"/>
<dbReference type="GO" id="GO:0015131">
    <property type="term" value="F:oxaloacetate transmembrane transporter activity"/>
    <property type="evidence" value="ECO:0007669"/>
    <property type="project" value="EnsemblPlants"/>
</dbReference>
<name>A0A151QZ58_CAJCA</name>
<organism evidence="8 9">
    <name type="scientific">Cajanus cajan</name>
    <name type="common">Pigeon pea</name>
    <name type="synonym">Cajanus indicus</name>
    <dbReference type="NCBI Taxonomy" id="3821"/>
    <lineage>
        <taxon>Eukaryota</taxon>
        <taxon>Viridiplantae</taxon>
        <taxon>Streptophyta</taxon>
        <taxon>Embryophyta</taxon>
        <taxon>Tracheophyta</taxon>
        <taxon>Spermatophyta</taxon>
        <taxon>Magnoliopsida</taxon>
        <taxon>eudicotyledons</taxon>
        <taxon>Gunneridae</taxon>
        <taxon>Pentapetalae</taxon>
        <taxon>rosids</taxon>
        <taxon>fabids</taxon>
        <taxon>Fabales</taxon>
        <taxon>Fabaceae</taxon>
        <taxon>Papilionoideae</taxon>
        <taxon>50 kb inversion clade</taxon>
        <taxon>NPAAA clade</taxon>
        <taxon>indigoferoid/millettioid clade</taxon>
        <taxon>Phaseoleae</taxon>
        <taxon>Cajanus</taxon>
    </lineage>
</organism>
<feature type="transmembrane region" description="Helical" evidence="7">
    <location>
        <begin position="301"/>
        <end position="324"/>
    </location>
</feature>
<dbReference type="STRING" id="3821.A0A151QZ58"/>
<keyword evidence="5 7" id="KW-1133">Transmembrane helix</keyword>
<feature type="transmembrane region" description="Helical" evidence="7">
    <location>
        <begin position="191"/>
        <end position="212"/>
    </location>
</feature>
<feature type="transmembrane region" description="Helical" evidence="7">
    <location>
        <begin position="454"/>
        <end position="476"/>
    </location>
</feature>
<dbReference type="Pfam" id="PF00939">
    <property type="entry name" value="Na_sulph_symp"/>
    <property type="match status" value="2"/>
</dbReference>
<comment type="similarity">
    <text evidence="2">Belongs to the SLC13A/DASS transporter (TC 2.A.47) family. DIT1 subfamily.</text>
</comment>
<evidence type="ECO:0000256" key="5">
    <source>
        <dbReference type="ARBA" id="ARBA00022989"/>
    </source>
</evidence>
<dbReference type="EMBL" id="KQ484363">
    <property type="protein sequence ID" value="KYP35543.1"/>
    <property type="molecule type" value="Genomic_DNA"/>
</dbReference>
<proteinExistence type="inferred from homology"/>
<dbReference type="OMA" id="VPLATWW"/>
<feature type="transmembrane region" description="Helical" evidence="7">
    <location>
        <begin position="396"/>
        <end position="424"/>
    </location>
</feature>
<evidence type="ECO:0000256" key="4">
    <source>
        <dbReference type="ARBA" id="ARBA00022780"/>
    </source>
</evidence>
<dbReference type="NCBIfam" id="TIGR00785">
    <property type="entry name" value="dass"/>
    <property type="match status" value="1"/>
</dbReference>
<keyword evidence="3 7" id="KW-0812">Transmembrane</keyword>
<feature type="transmembrane region" description="Helical" evidence="7">
    <location>
        <begin position="224"/>
        <end position="243"/>
    </location>
</feature>
<evidence type="ECO:0000313" key="9">
    <source>
        <dbReference type="Proteomes" id="UP000075243"/>
    </source>
</evidence>
<feature type="transmembrane region" description="Helical" evidence="7">
    <location>
        <begin position="358"/>
        <end position="384"/>
    </location>
</feature>
<feature type="transmembrane region" description="Helical" evidence="7">
    <location>
        <begin position="255"/>
        <end position="281"/>
    </location>
</feature>